<dbReference type="AlphaFoldDB" id="A0A011WL19"/>
<evidence type="ECO:0000313" key="5">
    <source>
        <dbReference type="Proteomes" id="UP000021369"/>
    </source>
</evidence>
<organism evidence="4 5">
    <name type="scientific">Ruminococcus albus SY3</name>
    <dbReference type="NCBI Taxonomy" id="1341156"/>
    <lineage>
        <taxon>Bacteria</taxon>
        <taxon>Bacillati</taxon>
        <taxon>Bacillota</taxon>
        <taxon>Clostridia</taxon>
        <taxon>Eubacteriales</taxon>
        <taxon>Oscillospiraceae</taxon>
        <taxon>Ruminococcus</taxon>
    </lineage>
</organism>
<evidence type="ECO:0000313" key="4">
    <source>
        <dbReference type="EMBL" id="EXM37740.1"/>
    </source>
</evidence>
<evidence type="ECO:0000256" key="2">
    <source>
        <dbReference type="ARBA" id="ARBA00000751"/>
    </source>
</evidence>
<proteinExistence type="predicted"/>
<reference evidence="4 5" key="1">
    <citation type="submission" date="2013-06" db="EMBL/GenBank/DDBJ databases">
        <title>Rumen cellulosomics: divergent fiber-degrading strategies revealed by comparative genome-wide analysis of six Ruminococcal strains.</title>
        <authorList>
            <person name="Dassa B."/>
            <person name="Borovok I."/>
            <person name="Lamed R."/>
            <person name="Flint H."/>
            <person name="Yeoman C.J."/>
            <person name="White B."/>
            <person name="Bayer E.A."/>
        </authorList>
    </citation>
    <scope>NUCLEOTIDE SEQUENCE [LARGE SCALE GENOMIC DNA]</scope>
    <source>
        <strain evidence="4 5">SY3</strain>
    </source>
</reference>
<protein>
    <submittedName>
        <fullName evidence="4">Swarming motility protein YbiA</fullName>
    </submittedName>
</protein>
<evidence type="ECO:0000256" key="1">
    <source>
        <dbReference type="ARBA" id="ARBA00000022"/>
    </source>
</evidence>
<dbReference type="Gene3D" id="1.10.357.40">
    <property type="entry name" value="YbiA-like"/>
    <property type="match status" value="1"/>
</dbReference>
<dbReference type="InterPro" id="IPR037238">
    <property type="entry name" value="YbiA-like_sf"/>
</dbReference>
<dbReference type="EMBL" id="JEOB01000004">
    <property type="protein sequence ID" value="EXM37740.1"/>
    <property type="molecule type" value="Genomic_DNA"/>
</dbReference>
<comment type="catalytic activity">
    <reaction evidence="1">
        <text>5-amino-6-(5-phospho-D-ribosylamino)uracil + H2O = 5,6-diaminouracil + D-ribose 5-phosphate</text>
        <dbReference type="Rhea" id="RHEA:55020"/>
        <dbReference type="ChEBI" id="CHEBI:15377"/>
        <dbReference type="ChEBI" id="CHEBI:46252"/>
        <dbReference type="ChEBI" id="CHEBI:58453"/>
        <dbReference type="ChEBI" id="CHEBI:78346"/>
    </reaction>
</comment>
<dbReference type="SUPFAM" id="SSF143990">
    <property type="entry name" value="YbiA-like"/>
    <property type="match status" value="1"/>
</dbReference>
<gene>
    <name evidence="4" type="ORF">RASY3_15470</name>
</gene>
<dbReference type="OrthoDB" id="67297at2"/>
<dbReference type="Proteomes" id="UP000021369">
    <property type="component" value="Unassembled WGS sequence"/>
</dbReference>
<sequence length="138" mass="16031">MIDRFTDEYFFLSNFYESKVTFEGITYLNNEAAFQAMKTLDESKRRSFAGLDPDSAKRAGRKVSLRSDWEQVKTDLMYEICKAKFTQNKDLAEKLLATGDEELVEGNDWNDQIWGKVNGQGENRLGIILMKVREELRL</sequence>
<dbReference type="PATRIC" id="fig|1341156.4.peg.2687"/>
<evidence type="ECO:0000259" key="3">
    <source>
        <dbReference type="Pfam" id="PF08719"/>
    </source>
</evidence>
<dbReference type="Pfam" id="PF08719">
    <property type="entry name" value="NADAR"/>
    <property type="match status" value="1"/>
</dbReference>
<dbReference type="InterPro" id="IPR012816">
    <property type="entry name" value="NADAR"/>
</dbReference>
<name>A0A011WL19_RUMAL</name>
<comment type="catalytic activity">
    <reaction evidence="2">
        <text>2,5-diamino-6-hydroxy-4-(5-phosphoribosylamino)-pyrimidine + H2O = 2,5,6-triamino-4-hydroxypyrimidine + D-ribose 5-phosphate</text>
        <dbReference type="Rhea" id="RHEA:23436"/>
        <dbReference type="ChEBI" id="CHEBI:15377"/>
        <dbReference type="ChEBI" id="CHEBI:58614"/>
        <dbReference type="ChEBI" id="CHEBI:78346"/>
        <dbReference type="ChEBI" id="CHEBI:137796"/>
    </reaction>
</comment>
<dbReference type="RefSeq" id="WP_051506633.1">
    <property type="nucleotide sequence ID" value="NZ_JEOB01000004.1"/>
</dbReference>
<dbReference type="NCBIfam" id="TIGR02464">
    <property type="entry name" value="ribofla_fusion"/>
    <property type="match status" value="1"/>
</dbReference>
<keyword evidence="5" id="KW-1185">Reference proteome</keyword>
<accession>A0A011WL19</accession>
<comment type="caution">
    <text evidence="4">The sequence shown here is derived from an EMBL/GenBank/DDBJ whole genome shotgun (WGS) entry which is preliminary data.</text>
</comment>
<dbReference type="CDD" id="cd15457">
    <property type="entry name" value="NADAR"/>
    <property type="match status" value="1"/>
</dbReference>
<feature type="domain" description="NADAR" evidence="3">
    <location>
        <begin position="7"/>
        <end position="137"/>
    </location>
</feature>